<organism evidence="1 2">
    <name type="scientific">Nitrosomonas oligotropha</name>
    <dbReference type="NCBI Taxonomy" id="42354"/>
    <lineage>
        <taxon>Bacteria</taxon>
        <taxon>Pseudomonadati</taxon>
        <taxon>Pseudomonadota</taxon>
        <taxon>Betaproteobacteria</taxon>
        <taxon>Nitrosomonadales</taxon>
        <taxon>Nitrosomonadaceae</taxon>
        <taxon>Nitrosomonas</taxon>
    </lineage>
</organism>
<keyword evidence="2" id="KW-1185">Reference proteome</keyword>
<sequence>MKKIVLFLFASLIVYATFLTEKDRLDREVKRLCAIDGGIKVYETAKLPAERFD</sequence>
<proteinExistence type="predicted"/>
<gene>
    <name evidence="1" type="ORF">SAMN05216333_11669</name>
</gene>
<dbReference type="STRING" id="42354.SAMN05216333_11669"/>
<dbReference type="Proteomes" id="UP000198814">
    <property type="component" value="Unassembled WGS sequence"/>
</dbReference>
<protein>
    <submittedName>
        <fullName evidence="1">Uncharacterized protein</fullName>
    </submittedName>
</protein>
<evidence type="ECO:0000313" key="2">
    <source>
        <dbReference type="Proteomes" id="UP000198814"/>
    </source>
</evidence>
<dbReference type="EMBL" id="FODO01000016">
    <property type="protein sequence ID" value="SEO73220.1"/>
    <property type="molecule type" value="Genomic_DNA"/>
</dbReference>
<reference evidence="2" key="1">
    <citation type="submission" date="2016-10" db="EMBL/GenBank/DDBJ databases">
        <authorList>
            <person name="Varghese N."/>
            <person name="Submissions S."/>
        </authorList>
    </citation>
    <scope>NUCLEOTIDE SEQUENCE [LARGE SCALE GENOMIC DNA]</scope>
    <source>
        <strain evidence="2">Nm76</strain>
    </source>
</reference>
<name>A0A1H8S3H8_9PROT</name>
<evidence type="ECO:0000313" key="1">
    <source>
        <dbReference type="EMBL" id="SEO73220.1"/>
    </source>
</evidence>
<dbReference type="AlphaFoldDB" id="A0A1H8S3H8"/>
<accession>A0A1H8S3H8</accession>
<dbReference type="RefSeq" id="WP_176776407.1">
    <property type="nucleotide sequence ID" value="NZ_FNOE01000015.1"/>
</dbReference>